<dbReference type="EMBL" id="CP003655">
    <property type="protein sequence ID" value="AFZ38288.1"/>
    <property type="molecule type" value="Genomic_DNA"/>
</dbReference>
<proteinExistence type="predicted"/>
<keyword evidence="2" id="KW-0614">Plasmid</keyword>
<dbReference type="HOGENOM" id="CLU_2738073_0_0_3"/>
<evidence type="ECO:0000256" key="1">
    <source>
        <dbReference type="SAM" id="MobiDB-lite"/>
    </source>
</evidence>
<sequence length="84" mass="9602">MEQLIESEAKSEVNKTKDEPTPETSTEESKEESGLTDQELAELLGVSNLVLREYRVKGKKPPAGLLEQLQEWEVRGDRWSEKSR</sequence>
<geneLocation type="plasmid" evidence="2 3">
    <name>pSTA7437.02</name>
</geneLocation>
<feature type="region of interest" description="Disordered" evidence="1">
    <location>
        <begin position="1"/>
        <end position="38"/>
    </location>
</feature>
<dbReference type="KEGG" id="scs:Sta7437_4856"/>
<accession>K9Y0M1</accession>
<dbReference type="AlphaFoldDB" id="K9Y0M1"/>
<organism evidence="2 3">
    <name type="scientific">Stanieria cyanosphaera (strain ATCC 29371 / PCC 7437)</name>
    <dbReference type="NCBI Taxonomy" id="111780"/>
    <lineage>
        <taxon>Bacteria</taxon>
        <taxon>Bacillati</taxon>
        <taxon>Cyanobacteriota</taxon>
        <taxon>Cyanophyceae</taxon>
        <taxon>Pleurocapsales</taxon>
        <taxon>Dermocarpellaceae</taxon>
        <taxon>Stanieria</taxon>
    </lineage>
</organism>
<gene>
    <name evidence="2" type="ordered locus">Sta7437_4856</name>
</gene>
<evidence type="ECO:0000313" key="2">
    <source>
        <dbReference type="EMBL" id="AFZ38288.1"/>
    </source>
</evidence>
<feature type="compositionally biased region" description="Basic and acidic residues" evidence="1">
    <location>
        <begin position="7"/>
        <end position="20"/>
    </location>
</feature>
<evidence type="ECO:0000313" key="3">
    <source>
        <dbReference type="Proteomes" id="UP000010473"/>
    </source>
</evidence>
<protein>
    <submittedName>
        <fullName evidence="2">Uncharacterized protein</fullName>
    </submittedName>
</protein>
<name>K9Y0M1_STAC7</name>
<keyword evidence="3" id="KW-1185">Reference proteome</keyword>
<dbReference type="Proteomes" id="UP000010473">
    <property type="component" value="Plasmid pSTA7437.02"/>
</dbReference>
<reference evidence="3" key="1">
    <citation type="journal article" date="2013" name="Proc. Natl. Acad. Sci. U.S.A.">
        <title>Improving the coverage of the cyanobacterial phylum using diversity-driven genome sequencing.</title>
        <authorList>
            <person name="Shih P.M."/>
            <person name="Wu D."/>
            <person name="Latifi A."/>
            <person name="Axen S.D."/>
            <person name="Fewer D.P."/>
            <person name="Talla E."/>
            <person name="Calteau A."/>
            <person name="Cai F."/>
            <person name="Tandeau de Marsac N."/>
            <person name="Rippka R."/>
            <person name="Herdman M."/>
            <person name="Sivonen K."/>
            <person name="Coursin T."/>
            <person name="Laurent T."/>
            <person name="Goodwin L."/>
            <person name="Nolan M."/>
            <person name="Davenport K.W."/>
            <person name="Han C.S."/>
            <person name="Rubin E.M."/>
            <person name="Eisen J.A."/>
            <person name="Woyke T."/>
            <person name="Gugger M."/>
            <person name="Kerfeld C.A."/>
        </authorList>
    </citation>
    <scope>NUCLEOTIDE SEQUENCE [LARGE SCALE GENOMIC DNA]</scope>
    <source>
        <strain evidence="3">ATCC 29371 / PCC 7437</strain>
        <plasmid evidence="3">Plasmid pSTA7437.02</plasmid>
    </source>
</reference>